<feature type="transmembrane region" description="Helical" evidence="4">
    <location>
        <begin position="482"/>
        <end position="505"/>
    </location>
</feature>
<keyword evidence="4" id="KW-0472">Membrane</keyword>
<keyword evidence="4" id="KW-0812">Transmembrane</keyword>
<comment type="similarity">
    <text evidence="1">Belongs to the UDP-glycosyltransferase family.</text>
</comment>
<dbReference type="InterPro" id="IPR002213">
    <property type="entry name" value="UDP_glucos_trans"/>
</dbReference>
<dbReference type="InterPro" id="IPR050271">
    <property type="entry name" value="UDP-glycosyltransferase"/>
</dbReference>
<evidence type="ECO:0000256" key="3">
    <source>
        <dbReference type="ARBA" id="ARBA00022679"/>
    </source>
</evidence>
<dbReference type="Gene3D" id="3.40.50.2000">
    <property type="entry name" value="Glycogen Phosphorylase B"/>
    <property type="match status" value="4"/>
</dbReference>
<dbReference type="PANTHER" id="PTHR48043:SF159">
    <property type="entry name" value="EG:EG0003.4 PROTEIN-RELATED"/>
    <property type="match status" value="1"/>
</dbReference>
<evidence type="ECO:0000313" key="6">
    <source>
        <dbReference type="Proteomes" id="UP000838756"/>
    </source>
</evidence>
<dbReference type="AlphaFoldDB" id="A0A8S4R5K2"/>
<keyword evidence="3" id="KW-0808">Transferase</keyword>
<dbReference type="Proteomes" id="UP000838756">
    <property type="component" value="Unassembled WGS sequence"/>
</dbReference>
<dbReference type="GO" id="GO:0008194">
    <property type="term" value="F:UDP-glycosyltransferase activity"/>
    <property type="evidence" value="ECO:0007669"/>
    <property type="project" value="InterPro"/>
</dbReference>
<dbReference type="PROSITE" id="PS00375">
    <property type="entry name" value="UDPGT"/>
    <property type="match status" value="2"/>
</dbReference>
<dbReference type="PANTHER" id="PTHR48043">
    <property type="entry name" value="EG:EG0003.4 PROTEIN-RELATED"/>
    <property type="match status" value="1"/>
</dbReference>
<dbReference type="OrthoDB" id="5835829at2759"/>
<dbReference type="FunFam" id="3.40.50.2000:FF:000021">
    <property type="entry name" value="UDP-glucuronosyltransferase"/>
    <property type="match status" value="1"/>
</dbReference>
<sequence length="1011" mass="115780">MAFKLLLIIYYASALTNIESARILAVFPFPSISHQVVFRKLTQELAKRGHDITVLTPDPAFPNGGAPSNFNEIDLHDISYQTWQKLFQEDFRVRKNFISFSEIRRMTEIMGILFKTQLQSPKVQEILTNTTNKFDLVLMEAIMRPALVFSHIYNAPIILVSSLGAMFNNHHIMGSPTHPLLYPSPLHQRIYNLTVWEKLEELYNHFSTDYALYLNEADETHLIRQMFGPEIPPLSDLYNNVDMLFINIHPLWANNQPVPPNVIYMGGIHQLPEKELPNDLKKYLESSTHGVIYLSFGTNVLSGMMPPDKIQIIIKVLSHLPYDVLWKWDKDELPEKSNNIKISKWFPQSDLLRHPKVKLFITQAGLQSTDEAITAGVPLIAIPMLGDQWYNAEKYVKYGIGKHLNIENLTEDILKDAVETVIKDESYRKNIVRLRQLMRDQPESPLKRAVWWTEYVIRHGGAKELRAASANISYAQYFEVELILVLLALASIVLVAFLLAIVLIIKCLKTKILAVFPVPSISHQVVFRPITQELVKRGHEVTVITPDPAFPKGEAPLNLTEIDVHDISYTTWRNSYMDSYKADGSSTNYNVVRQKWTLLSKIVEMQLQSSEVQKIINDKNNKFDLILIEAMIRPALVFSYIFKAPIILVSSLGAILSNQKVMGLHAHPLLYPSALQKRIYNLTLTEKLNELYKYCSIELADYLNEVDENKLLRKMFGPRVPPLSELYLRVDMLFINISPIWVDNQPVPPTVQYIGGIHRKSEKELPKDLQTYLNSSKHGVIYLSFGTNALARTIPQDKIRVIVNVLSELSYDVLWKWDEHKLPGQSDNIKLSKWYPQYDLLRHPKVKLFITQAGLQSTDEAINAGVPLVAIPMLGDQWYNAEKCVKHGIGKKLDINTLTETGFRNAVENVIKDDSYKKNIIKLRTILEDQPDTALQRAVWWAEYVIRHSGAKHLRPPSANVSFTEYFEIEVLFIMLLVVLTVLATISISIIFVTLKILNRFSKQETKLKGS</sequence>
<keyword evidence="2" id="KW-0328">Glycosyltransferase</keyword>
<reference evidence="5" key="1">
    <citation type="submission" date="2022-03" db="EMBL/GenBank/DDBJ databases">
        <authorList>
            <person name="Lindestad O."/>
        </authorList>
    </citation>
    <scope>NUCLEOTIDE SEQUENCE</scope>
</reference>
<accession>A0A8S4R5K2</accession>
<evidence type="ECO:0000313" key="5">
    <source>
        <dbReference type="EMBL" id="CAH2230240.1"/>
    </source>
</evidence>
<evidence type="ECO:0000256" key="4">
    <source>
        <dbReference type="SAM" id="Phobius"/>
    </source>
</evidence>
<dbReference type="FunFam" id="3.40.50.2000:FF:000050">
    <property type="entry name" value="UDP-glucuronosyltransferase"/>
    <property type="match status" value="1"/>
</dbReference>
<feature type="transmembrane region" description="Helical" evidence="4">
    <location>
        <begin position="971"/>
        <end position="995"/>
    </location>
</feature>
<name>A0A8S4R5K2_9NEOP</name>
<dbReference type="InterPro" id="IPR035595">
    <property type="entry name" value="UDP_glycos_trans_CS"/>
</dbReference>
<keyword evidence="6" id="KW-1185">Reference proteome</keyword>
<gene>
    <name evidence="5" type="primary">jg19994</name>
    <name evidence="5" type="ORF">PAEG_LOCUS9494</name>
</gene>
<protein>
    <submittedName>
        <fullName evidence="5">Jg19994 protein</fullName>
    </submittedName>
</protein>
<dbReference type="SUPFAM" id="SSF53756">
    <property type="entry name" value="UDP-Glycosyltransferase/glycogen phosphorylase"/>
    <property type="match status" value="2"/>
</dbReference>
<proteinExistence type="inferred from homology"/>
<dbReference type="EMBL" id="CAKXAJ010024785">
    <property type="protein sequence ID" value="CAH2230240.1"/>
    <property type="molecule type" value="Genomic_DNA"/>
</dbReference>
<organism evidence="5 6">
    <name type="scientific">Pararge aegeria aegeria</name>
    <dbReference type="NCBI Taxonomy" id="348720"/>
    <lineage>
        <taxon>Eukaryota</taxon>
        <taxon>Metazoa</taxon>
        <taxon>Ecdysozoa</taxon>
        <taxon>Arthropoda</taxon>
        <taxon>Hexapoda</taxon>
        <taxon>Insecta</taxon>
        <taxon>Pterygota</taxon>
        <taxon>Neoptera</taxon>
        <taxon>Endopterygota</taxon>
        <taxon>Lepidoptera</taxon>
        <taxon>Glossata</taxon>
        <taxon>Ditrysia</taxon>
        <taxon>Papilionoidea</taxon>
        <taxon>Nymphalidae</taxon>
        <taxon>Satyrinae</taxon>
        <taxon>Satyrini</taxon>
        <taxon>Parargina</taxon>
        <taxon>Pararge</taxon>
    </lineage>
</organism>
<keyword evidence="4" id="KW-1133">Transmembrane helix</keyword>
<evidence type="ECO:0000256" key="1">
    <source>
        <dbReference type="ARBA" id="ARBA00009995"/>
    </source>
</evidence>
<dbReference type="CDD" id="cd03784">
    <property type="entry name" value="GT1_Gtf-like"/>
    <property type="match status" value="2"/>
</dbReference>
<evidence type="ECO:0000256" key="2">
    <source>
        <dbReference type="ARBA" id="ARBA00022676"/>
    </source>
</evidence>
<feature type="transmembrane region" description="Helical" evidence="4">
    <location>
        <begin position="635"/>
        <end position="656"/>
    </location>
</feature>
<comment type="caution">
    <text evidence="5">The sequence shown here is derived from an EMBL/GenBank/DDBJ whole genome shotgun (WGS) entry which is preliminary data.</text>
</comment>
<dbReference type="Pfam" id="PF00201">
    <property type="entry name" value="UDPGT"/>
    <property type="match status" value="2"/>
</dbReference>